<name>A0A1Y2F759_9FUNG</name>
<feature type="compositionally biased region" description="Basic residues" evidence="1">
    <location>
        <begin position="124"/>
        <end position="136"/>
    </location>
</feature>
<dbReference type="AlphaFoldDB" id="A0A1Y2F759"/>
<keyword evidence="3" id="KW-1185">Reference proteome</keyword>
<dbReference type="InterPro" id="IPR019370">
    <property type="entry name" value="E2F-assoc_phosphoprotein"/>
</dbReference>
<feature type="region of interest" description="Disordered" evidence="1">
    <location>
        <begin position="119"/>
        <end position="153"/>
    </location>
</feature>
<gene>
    <name evidence="2" type="ORF">LY90DRAFT_664926</name>
</gene>
<evidence type="ECO:0000256" key="1">
    <source>
        <dbReference type="SAM" id="MobiDB-lite"/>
    </source>
</evidence>
<dbReference type="GO" id="GO:0005634">
    <property type="term" value="C:nucleus"/>
    <property type="evidence" value="ECO:0007669"/>
    <property type="project" value="TreeGrafter"/>
</dbReference>
<evidence type="ECO:0000313" key="3">
    <source>
        <dbReference type="Proteomes" id="UP000193920"/>
    </source>
</evidence>
<dbReference type="STRING" id="1754190.A0A1Y2F759"/>
<dbReference type="PANTHER" id="PTHR15967">
    <property type="entry name" value="E2F-ASSOCIATED PHOSPHOPROTEIN"/>
    <property type="match status" value="1"/>
</dbReference>
<organism evidence="2 3">
    <name type="scientific">Neocallimastix californiae</name>
    <dbReference type="NCBI Taxonomy" id="1754190"/>
    <lineage>
        <taxon>Eukaryota</taxon>
        <taxon>Fungi</taxon>
        <taxon>Fungi incertae sedis</taxon>
        <taxon>Chytridiomycota</taxon>
        <taxon>Chytridiomycota incertae sedis</taxon>
        <taxon>Neocallimastigomycetes</taxon>
        <taxon>Neocallimastigales</taxon>
        <taxon>Neocallimastigaceae</taxon>
        <taxon>Neocallimastix</taxon>
    </lineage>
</organism>
<dbReference type="Proteomes" id="UP000193920">
    <property type="component" value="Unassembled WGS sequence"/>
</dbReference>
<dbReference type="Pfam" id="PF10238">
    <property type="entry name" value="Eapp_C"/>
    <property type="match status" value="1"/>
</dbReference>
<protein>
    <recommendedName>
        <fullName evidence="4">E2F-associated phosphoprotein</fullName>
    </recommendedName>
</protein>
<reference evidence="2 3" key="1">
    <citation type="submission" date="2016-08" db="EMBL/GenBank/DDBJ databases">
        <title>A Parts List for Fungal Cellulosomes Revealed by Comparative Genomics.</title>
        <authorList>
            <consortium name="DOE Joint Genome Institute"/>
            <person name="Haitjema C.H."/>
            <person name="Gilmore S.P."/>
            <person name="Henske J.K."/>
            <person name="Solomon K.V."/>
            <person name="De Groot R."/>
            <person name="Kuo A."/>
            <person name="Mondo S.J."/>
            <person name="Salamov A.A."/>
            <person name="Labutti K."/>
            <person name="Zhao Z."/>
            <person name="Chiniquy J."/>
            <person name="Barry K."/>
            <person name="Brewer H.M."/>
            <person name="Purvine S.O."/>
            <person name="Wright A.T."/>
            <person name="Boxma B."/>
            <person name="Van Alen T."/>
            <person name="Hackstein J.H."/>
            <person name="Baker S.E."/>
            <person name="Grigoriev I.V."/>
            <person name="O'Malley M.A."/>
        </authorList>
    </citation>
    <scope>NUCLEOTIDE SEQUENCE [LARGE SCALE GENOMIC DNA]</scope>
    <source>
        <strain evidence="2 3">G1</strain>
    </source>
</reference>
<comment type="caution">
    <text evidence="2">The sequence shown here is derived from an EMBL/GenBank/DDBJ whole genome shotgun (WGS) entry which is preliminary data.</text>
</comment>
<dbReference type="EMBL" id="MCOG01000016">
    <property type="protein sequence ID" value="ORY78755.1"/>
    <property type="molecule type" value="Genomic_DNA"/>
</dbReference>
<accession>A0A1Y2F759</accession>
<dbReference type="PANTHER" id="PTHR15967:SF0">
    <property type="entry name" value="E2F-ASSOCIATED PHOSPHOPROTEIN"/>
    <property type="match status" value="1"/>
</dbReference>
<proteinExistence type="predicted"/>
<dbReference type="OrthoDB" id="122464at2759"/>
<sequence length="195" mass="23360">MSLFNKEEEMIFNVGNSDEEYDSDSDSNDIYENFDPKSVEWYDPNEDERNEQWIRKKTHSLKDKNGTIKKNSDAILTCPYCFTYLCFDCQRHELYHNQYRALFVRNCVVNRTERYRIPEENNKNKNKNKKKNKKNSITKESENISENEESTTTDNEIKLSDDYFYPVLCKYCQTQVGLLDQNEIYHLFNVIPSDF</sequence>
<evidence type="ECO:0008006" key="4">
    <source>
        <dbReference type="Google" id="ProtNLM"/>
    </source>
</evidence>
<evidence type="ECO:0000313" key="2">
    <source>
        <dbReference type="EMBL" id="ORY78755.1"/>
    </source>
</evidence>